<dbReference type="SUPFAM" id="SSF55073">
    <property type="entry name" value="Nucleotide cyclase"/>
    <property type="match status" value="1"/>
</dbReference>
<dbReference type="AlphaFoldDB" id="A0A640SWC9"/>
<evidence type="ECO:0000313" key="2">
    <source>
        <dbReference type="EMBL" id="GFE15707.1"/>
    </source>
</evidence>
<organism evidence="2 3">
    <name type="scientific">Streptomyces glebosus</name>
    <dbReference type="NCBI Taxonomy" id="249580"/>
    <lineage>
        <taxon>Bacteria</taxon>
        <taxon>Bacillati</taxon>
        <taxon>Actinomycetota</taxon>
        <taxon>Actinomycetes</taxon>
        <taxon>Kitasatosporales</taxon>
        <taxon>Streptomycetaceae</taxon>
        <taxon>Streptomyces</taxon>
    </lineage>
</organism>
<dbReference type="Proteomes" id="UP000430079">
    <property type="component" value="Unassembled WGS sequence"/>
</dbReference>
<dbReference type="EMBL" id="BLIO01000001">
    <property type="protein sequence ID" value="GFE15707.1"/>
    <property type="molecule type" value="Genomic_DNA"/>
</dbReference>
<feature type="region of interest" description="Disordered" evidence="1">
    <location>
        <begin position="189"/>
        <end position="228"/>
    </location>
</feature>
<evidence type="ECO:0000313" key="3">
    <source>
        <dbReference type="Proteomes" id="UP000430079"/>
    </source>
</evidence>
<gene>
    <name evidence="2" type="ORF">Sgleb_37540</name>
</gene>
<comment type="caution">
    <text evidence="2">The sequence shown here is derived from an EMBL/GenBank/DDBJ whole genome shotgun (WGS) entry which is preliminary data.</text>
</comment>
<accession>A0A640SWC9</accession>
<dbReference type="InterPro" id="IPR029787">
    <property type="entry name" value="Nucleotide_cyclase"/>
</dbReference>
<sequence length="258" mass="27416">MAEWSGFYPCTCIAVDAQAYGGNNDRRQSEIQHDLPRILSRAARGTGLDRSRWHIQPKGDEELAVHPMDGTEPRLVDDFVRHLVSELREYNGLRVPTARMRLRAAIHHGPVELADNGFAGTTVVTTARLLSSRHLYDALATNADADLALLLSDDVYRSTVAGGHTTLSAADFRSVTVREKEYEAAAWLQVPGHDVRGPGPGPGAGGLTTAQPQPSADGGPSGASVAGHDYRGEQISVNNFTAPVDLRGGVVGFGSAGG</sequence>
<protein>
    <recommendedName>
        <fullName evidence="4">Guanylate cyclase domain-containing protein</fullName>
    </recommendedName>
</protein>
<keyword evidence="3" id="KW-1185">Reference proteome</keyword>
<reference evidence="2 3" key="1">
    <citation type="submission" date="2019-12" db="EMBL/GenBank/DDBJ databases">
        <title>Whole genome shotgun sequence of Streptomyces hygroscopicus subsp. glebosus NBRC 13786.</title>
        <authorList>
            <person name="Ichikawa N."/>
            <person name="Kimura A."/>
            <person name="Kitahashi Y."/>
            <person name="Komaki H."/>
            <person name="Tamura T."/>
        </authorList>
    </citation>
    <scope>NUCLEOTIDE SEQUENCE [LARGE SCALE GENOMIC DNA]</scope>
    <source>
        <strain evidence="2 3">NBRC 13786</strain>
    </source>
</reference>
<proteinExistence type="predicted"/>
<name>A0A640SWC9_9ACTN</name>
<evidence type="ECO:0000256" key="1">
    <source>
        <dbReference type="SAM" id="MobiDB-lite"/>
    </source>
</evidence>
<evidence type="ECO:0008006" key="4">
    <source>
        <dbReference type="Google" id="ProtNLM"/>
    </source>
</evidence>
<dbReference type="Gene3D" id="3.30.70.1230">
    <property type="entry name" value="Nucleotide cyclase"/>
    <property type="match status" value="1"/>
</dbReference>